<sequence length="63" mass="7029">MPSFEAITPIPASMDMEIVRGFRLGLVRKEEAFDGRKVGVSSEENKVGFWREDGKERDAIVGS</sequence>
<dbReference type="Proteomes" id="UP000028999">
    <property type="component" value="Unassembled WGS sequence"/>
</dbReference>
<accession>A0A078I6S8</accession>
<evidence type="ECO:0000313" key="2">
    <source>
        <dbReference type="Proteomes" id="UP000028999"/>
    </source>
</evidence>
<gene>
    <name evidence="1" type="primary">BnaCnng14170D</name>
    <name evidence="1" type="ORF">GSBRNA2T00085852001</name>
</gene>
<dbReference type="Gramene" id="CDY46595">
    <property type="protein sequence ID" value="CDY46595"/>
    <property type="gene ID" value="GSBRNA2T00085852001"/>
</dbReference>
<proteinExistence type="predicted"/>
<name>A0A078I6S8_BRANA</name>
<reference evidence="1 2" key="1">
    <citation type="journal article" date="2014" name="Science">
        <title>Plant genetics. Early allopolyploid evolution in the post-Neolithic Brassica napus oilseed genome.</title>
        <authorList>
            <person name="Chalhoub B."/>
            <person name="Denoeud F."/>
            <person name="Liu S."/>
            <person name="Parkin I.A."/>
            <person name="Tang H."/>
            <person name="Wang X."/>
            <person name="Chiquet J."/>
            <person name="Belcram H."/>
            <person name="Tong C."/>
            <person name="Samans B."/>
            <person name="Correa M."/>
            <person name="Da Silva C."/>
            <person name="Just J."/>
            <person name="Falentin C."/>
            <person name="Koh C.S."/>
            <person name="Le Clainche I."/>
            <person name="Bernard M."/>
            <person name="Bento P."/>
            <person name="Noel B."/>
            <person name="Labadie K."/>
            <person name="Alberti A."/>
            <person name="Charles M."/>
            <person name="Arnaud D."/>
            <person name="Guo H."/>
            <person name="Daviaud C."/>
            <person name="Alamery S."/>
            <person name="Jabbari K."/>
            <person name="Zhao M."/>
            <person name="Edger P.P."/>
            <person name="Chelaifa H."/>
            <person name="Tack D."/>
            <person name="Lassalle G."/>
            <person name="Mestiri I."/>
            <person name="Schnel N."/>
            <person name="Le Paslier M.C."/>
            <person name="Fan G."/>
            <person name="Renault V."/>
            <person name="Bayer P.E."/>
            <person name="Golicz A.A."/>
            <person name="Manoli S."/>
            <person name="Lee T.H."/>
            <person name="Thi V.H."/>
            <person name="Chalabi S."/>
            <person name="Hu Q."/>
            <person name="Fan C."/>
            <person name="Tollenaere R."/>
            <person name="Lu Y."/>
            <person name="Battail C."/>
            <person name="Shen J."/>
            <person name="Sidebottom C.H."/>
            <person name="Wang X."/>
            <person name="Canaguier A."/>
            <person name="Chauveau A."/>
            <person name="Berard A."/>
            <person name="Deniot G."/>
            <person name="Guan M."/>
            <person name="Liu Z."/>
            <person name="Sun F."/>
            <person name="Lim Y.P."/>
            <person name="Lyons E."/>
            <person name="Town C.D."/>
            <person name="Bancroft I."/>
            <person name="Wang X."/>
            <person name="Meng J."/>
            <person name="Ma J."/>
            <person name="Pires J.C."/>
            <person name="King G.J."/>
            <person name="Brunel D."/>
            <person name="Delourme R."/>
            <person name="Renard M."/>
            <person name="Aury J.M."/>
            <person name="Adams K.L."/>
            <person name="Batley J."/>
            <person name="Snowdon R.J."/>
            <person name="Tost J."/>
            <person name="Edwards D."/>
            <person name="Zhou Y."/>
            <person name="Hua W."/>
            <person name="Sharpe A.G."/>
            <person name="Paterson A.H."/>
            <person name="Guan C."/>
            <person name="Wincker P."/>
        </authorList>
    </citation>
    <scope>NUCLEOTIDE SEQUENCE [LARGE SCALE GENOMIC DNA]</scope>
    <source>
        <strain evidence="2">cv. Darmor-bzh</strain>
    </source>
</reference>
<dbReference type="AlphaFoldDB" id="A0A078I6S8"/>
<dbReference type="EMBL" id="LK032678">
    <property type="protein sequence ID" value="CDY46595.1"/>
    <property type="molecule type" value="Genomic_DNA"/>
</dbReference>
<dbReference type="PaxDb" id="3708-A0A078I6S8"/>
<protein>
    <submittedName>
        <fullName evidence="1">BnaCnng14170D protein</fullName>
    </submittedName>
</protein>
<evidence type="ECO:0000313" key="1">
    <source>
        <dbReference type="EMBL" id="CDY46595.1"/>
    </source>
</evidence>
<keyword evidence="2" id="KW-1185">Reference proteome</keyword>
<organism evidence="1 2">
    <name type="scientific">Brassica napus</name>
    <name type="common">Rape</name>
    <dbReference type="NCBI Taxonomy" id="3708"/>
    <lineage>
        <taxon>Eukaryota</taxon>
        <taxon>Viridiplantae</taxon>
        <taxon>Streptophyta</taxon>
        <taxon>Embryophyta</taxon>
        <taxon>Tracheophyta</taxon>
        <taxon>Spermatophyta</taxon>
        <taxon>Magnoliopsida</taxon>
        <taxon>eudicotyledons</taxon>
        <taxon>Gunneridae</taxon>
        <taxon>Pentapetalae</taxon>
        <taxon>rosids</taxon>
        <taxon>malvids</taxon>
        <taxon>Brassicales</taxon>
        <taxon>Brassicaceae</taxon>
        <taxon>Brassiceae</taxon>
        <taxon>Brassica</taxon>
    </lineage>
</organism>